<keyword evidence="1" id="KW-0732">Signal</keyword>
<gene>
    <name evidence="2" type="ORF">AMOR_33350</name>
</gene>
<evidence type="ECO:0000313" key="2">
    <source>
        <dbReference type="EMBL" id="BDG04339.1"/>
    </source>
</evidence>
<sequence>MAVIALLATLAVPAVEAITGANARKAAGELAGSMRALFDTAALRHATCRMALDLDKRAYWAECAPGRAGISANPDREPDDRTLEERFPGEKDADVRRILAKSAFGQFQDRLVQKRELPGTTGFGPVHVEGRRDAIESGTAYVYFFGGGQAQRAYVPVVDGKNLYTIVLEPFTGRARVVSGKVEVRE</sequence>
<accession>A0ABM7WXT6</accession>
<organism evidence="2 3">
    <name type="scientific">Anaeromyxobacter oryzae</name>
    <dbReference type="NCBI Taxonomy" id="2918170"/>
    <lineage>
        <taxon>Bacteria</taxon>
        <taxon>Pseudomonadati</taxon>
        <taxon>Myxococcota</taxon>
        <taxon>Myxococcia</taxon>
        <taxon>Myxococcales</taxon>
        <taxon>Cystobacterineae</taxon>
        <taxon>Anaeromyxobacteraceae</taxon>
        <taxon>Anaeromyxobacter</taxon>
    </lineage>
</organism>
<reference evidence="3" key="1">
    <citation type="journal article" date="2022" name="Int. J. Syst. Evol. Microbiol.">
        <title>Anaeromyxobacter oryzae sp. nov., Anaeromyxobacter diazotrophicus sp. nov. and Anaeromyxobacter paludicola sp. nov., isolated from paddy soils.</title>
        <authorList>
            <person name="Itoh H."/>
            <person name="Xu Z."/>
            <person name="Mise K."/>
            <person name="Masuda Y."/>
            <person name="Ushijima N."/>
            <person name="Hayakawa C."/>
            <person name="Shiratori Y."/>
            <person name="Senoo K."/>
        </authorList>
    </citation>
    <scope>NUCLEOTIDE SEQUENCE [LARGE SCALE GENOMIC DNA]</scope>
    <source>
        <strain evidence="3">Red232</strain>
    </source>
</reference>
<dbReference type="EMBL" id="AP025591">
    <property type="protein sequence ID" value="BDG04339.1"/>
    <property type="molecule type" value="Genomic_DNA"/>
</dbReference>
<proteinExistence type="predicted"/>
<keyword evidence="3" id="KW-1185">Reference proteome</keyword>
<evidence type="ECO:0000256" key="1">
    <source>
        <dbReference type="SAM" id="SignalP"/>
    </source>
</evidence>
<feature type="signal peptide" evidence="1">
    <location>
        <begin position="1"/>
        <end position="17"/>
    </location>
</feature>
<name>A0ABM7WXT6_9BACT</name>
<dbReference type="Proteomes" id="UP001162891">
    <property type="component" value="Chromosome"/>
</dbReference>
<protein>
    <submittedName>
        <fullName evidence="2">Uncharacterized protein</fullName>
    </submittedName>
</protein>
<feature type="chain" id="PRO_5045591484" evidence="1">
    <location>
        <begin position="18"/>
        <end position="186"/>
    </location>
</feature>
<evidence type="ECO:0000313" key="3">
    <source>
        <dbReference type="Proteomes" id="UP001162891"/>
    </source>
</evidence>